<dbReference type="InterPro" id="IPR025996">
    <property type="entry name" value="MT1864/Rv1816-like_C"/>
</dbReference>
<keyword evidence="2 4" id="KW-0238">DNA-binding</keyword>
<dbReference type="SUPFAM" id="SSF46689">
    <property type="entry name" value="Homeodomain-like"/>
    <property type="match status" value="1"/>
</dbReference>
<evidence type="ECO:0000313" key="7">
    <source>
        <dbReference type="Proteomes" id="UP001499882"/>
    </source>
</evidence>
<organism evidence="6 7">
    <name type="scientific">Nocardioides endophyticus</name>
    <dbReference type="NCBI Taxonomy" id="1353775"/>
    <lineage>
        <taxon>Bacteria</taxon>
        <taxon>Bacillati</taxon>
        <taxon>Actinomycetota</taxon>
        <taxon>Actinomycetes</taxon>
        <taxon>Propionibacteriales</taxon>
        <taxon>Nocardioidaceae</taxon>
        <taxon>Nocardioides</taxon>
    </lineage>
</organism>
<evidence type="ECO:0000256" key="1">
    <source>
        <dbReference type="ARBA" id="ARBA00023015"/>
    </source>
</evidence>
<dbReference type="InterPro" id="IPR001647">
    <property type="entry name" value="HTH_TetR"/>
</dbReference>
<accession>A0ABP8Z8J4</accession>
<name>A0ABP8Z8J4_9ACTN</name>
<sequence>MATMSSPAGPADVDVRRRLIEVAADLLGEEGPSALSARRLAREAGTSTMAVYTHFGGMPGLVRAVVAEGFARLYARVAEVGQSDDPLADLVASAAAYRAHALADPHLFFVMFGSASLGEYRLTEQELEVGMAAFGQLVTAVERVMDSGQIRRGDPAAVAGQFWAALHGYVMIELSGLSHVVEDPEGEILAPLLMNLLTALAP</sequence>
<evidence type="ECO:0000259" key="5">
    <source>
        <dbReference type="PROSITE" id="PS50977"/>
    </source>
</evidence>
<dbReference type="InterPro" id="IPR050109">
    <property type="entry name" value="HTH-type_TetR-like_transc_reg"/>
</dbReference>
<protein>
    <recommendedName>
        <fullName evidence="5">HTH tetR-type domain-containing protein</fullName>
    </recommendedName>
</protein>
<evidence type="ECO:0000256" key="3">
    <source>
        <dbReference type="ARBA" id="ARBA00023163"/>
    </source>
</evidence>
<dbReference type="Pfam" id="PF00440">
    <property type="entry name" value="TetR_N"/>
    <property type="match status" value="1"/>
</dbReference>
<evidence type="ECO:0000256" key="2">
    <source>
        <dbReference type="ARBA" id="ARBA00023125"/>
    </source>
</evidence>
<feature type="domain" description="HTH tetR-type" evidence="5">
    <location>
        <begin position="13"/>
        <end position="73"/>
    </location>
</feature>
<evidence type="ECO:0000313" key="6">
    <source>
        <dbReference type="EMBL" id="GAA4749532.1"/>
    </source>
</evidence>
<dbReference type="InterPro" id="IPR036271">
    <property type="entry name" value="Tet_transcr_reg_TetR-rel_C_sf"/>
</dbReference>
<feature type="DNA-binding region" description="H-T-H motif" evidence="4">
    <location>
        <begin position="36"/>
        <end position="55"/>
    </location>
</feature>
<dbReference type="PANTHER" id="PTHR30055">
    <property type="entry name" value="HTH-TYPE TRANSCRIPTIONAL REGULATOR RUTR"/>
    <property type="match status" value="1"/>
</dbReference>
<keyword evidence="1" id="KW-0805">Transcription regulation</keyword>
<dbReference type="PANTHER" id="PTHR30055:SF234">
    <property type="entry name" value="HTH-TYPE TRANSCRIPTIONAL REGULATOR BETI"/>
    <property type="match status" value="1"/>
</dbReference>
<dbReference type="PROSITE" id="PS50977">
    <property type="entry name" value="HTH_TETR_2"/>
    <property type="match status" value="1"/>
</dbReference>
<dbReference type="EMBL" id="BAABKN010000023">
    <property type="protein sequence ID" value="GAA4749532.1"/>
    <property type="molecule type" value="Genomic_DNA"/>
</dbReference>
<evidence type="ECO:0000256" key="4">
    <source>
        <dbReference type="PROSITE-ProRule" id="PRU00335"/>
    </source>
</evidence>
<dbReference type="Proteomes" id="UP001499882">
    <property type="component" value="Unassembled WGS sequence"/>
</dbReference>
<dbReference type="Pfam" id="PF13305">
    <property type="entry name" value="TetR_C_33"/>
    <property type="match status" value="1"/>
</dbReference>
<reference evidence="7" key="1">
    <citation type="journal article" date="2019" name="Int. J. Syst. Evol. Microbiol.">
        <title>The Global Catalogue of Microorganisms (GCM) 10K type strain sequencing project: providing services to taxonomists for standard genome sequencing and annotation.</title>
        <authorList>
            <consortium name="The Broad Institute Genomics Platform"/>
            <consortium name="The Broad Institute Genome Sequencing Center for Infectious Disease"/>
            <person name="Wu L."/>
            <person name="Ma J."/>
        </authorList>
    </citation>
    <scope>NUCLEOTIDE SEQUENCE [LARGE SCALE GENOMIC DNA]</scope>
    <source>
        <strain evidence="7">JCM 18532</strain>
    </source>
</reference>
<proteinExistence type="predicted"/>
<keyword evidence="3" id="KW-0804">Transcription</keyword>
<dbReference type="SUPFAM" id="SSF48498">
    <property type="entry name" value="Tetracyclin repressor-like, C-terminal domain"/>
    <property type="match status" value="1"/>
</dbReference>
<dbReference type="Gene3D" id="1.10.357.10">
    <property type="entry name" value="Tetracycline Repressor, domain 2"/>
    <property type="match status" value="1"/>
</dbReference>
<keyword evidence="7" id="KW-1185">Reference proteome</keyword>
<dbReference type="InterPro" id="IPR009057">
    <property type="entry name" value="Homeodomain-like_sf"/>
</dbReference>
<comment type="caution">
    <text evidence="6">The sequence shown here is derived from an EMBL/GenBank/DDBJ whole genome shotgun (WGS) entry which is preliminary data.</text>
</comment>
<gene>
    <name evidence="6" type="ORF">GCM10023350_38330</name>
</gene>